<dbReference type="InterPro" id="IPR015881">
    <property type="entry name" value="ARHD_Rieske_2Fe_2S"/>
</dbReference>
<gene>
    <name evidence="10" type="primary">tphA2II</name>
    <name evidence="10" type="ORF">PIGHUM_00955</name>
</gene>
<evidence type="ECO:0000256" key="4">
    <source>
        <dbReference type="ARBA" id="ARBA00022964"/>
    </source>
</evidence>
<protein>
    <submittedName>
        <fullName evidence="10">Terephthalate 1,2-dioxygenase, terminal oxygenase component subunit alpha 2</fullName>
        <ecNumber evidence="10">1.14.12.15</ecNumber>
    </submittedName>
</protein>
<dbReference type="InterPro" id="IPR001663">
    <property type="entry name" value="Rng_hydr_dOase-A"/>
</dbReference>
<dbReference type="GO" id="GO:0005506">
    <property type="term" value="F:iron ion binding"/>
    <property type="evidence" value="ECO:0007669"/>
    <property type="project" value="InterPro"/>
</dbReference>
<dbReference type="GO" id="GO:0051537">
    <property type="term" value="F:2 iron, 2 sulfur cluster binding"/>
    <property type="evidence" value="ECO:0007669"/>
    <property type="project" value="UniProtKB-KW"/>
</dbReference>
<dbReference type="GO" id="GO:0018628">
    <property type="term" value="F:terephthalate 1,2-dioxygenase activity"/>
    <property type="evidence" value="ECO:0007669"/>
    <property type="project" value="UniProtKB-EC"/>
</dbReference>
<keyword evidence="3" id="KW-0479">Metal-binding</keyword>
<keyword evidence="6" id="KW-0408">Iron</keyword>
<dbReference type="SUPFAM" id="SSF55961">
    <property type="entry name" value="Bet v1-like"/>
    <property type="match status" value="1"/>
</dbReference>
<dbReference type="CDD" id="cd03469">
    <property type="entry name" value="Rieske_RO_Alpha_N"/>
    <property type="match status" value="1"/>
</dbReference>
<name>A0A3P4B004_9BURK</name>
<evidence type="ECO:0000256" key="5">
    <source>
        <dbReference type="ARBA" id="ARBA00023002"/>
    </source>
</evidence>
<dbReference type="Pfam" id="PF00848">
    <property type="entry name" value="Ring_hydroxyl_A"/>
    <property type="match status" value="1"/>
</dbReference>
<sequence>MVVEAPVRWPRKVNEIPKEVFVREDLFEQEMEKIFKGPEWHPVAHESELPNRRDFKTVVLARIPLLITRDDSDQIQVFFNSCTHRGTQLEPSRKGNKKLFECPYHRWVFNGSGELISCPKRAEGYAPSFSMNRYSLGRPRVANFKGLIFVSFSEAAPALEDYLGEISDTLAAIMANDGRLRLLGYQKIVFDSNWKGYNDSDSYHAALLHGAFRALNWQGGKGTQVVSKLRGHIGATSELSIPKDGGSSLLKDPSLLEFRDEDPKVGSRVVKMFPLFVAVKHLDVINLRFATPISVDKTEVHYAYFAHVDDDEAMVRHRIRQASNFTGPSGFVSMEDASVFQRIHIGNQTPGVAAFQRGVTDEDEISFDYKQNDEASNLVKWDYYRRIMGFAREGEQ</sequence>
<dbReference type="InterPro" id="IPR017941">
    <property type="entry name" value="Rieske_2Fe-2S"/>
</dbReference>
<keyword evidence="7" id="KW-0411">Iron-sulfur</keyword>
<dbReference type="EC" id="1.14.12.15" evidence="10"/>
<keyword evidence="2" id="KW-0001">2Fe-2S</keyword>
<accession>A0A3P4B004</accession>
<evidence type="ECO:0000256" key="6">
    <source>
        <dbReference type="ARBA" id="ARBA00023004"/>
    </source>
</evidence>
<dbReference type="PANTHER" id="PTHR43756:SF1">
    <property type="entry name" value="3-PHENYLPROPIONATE_CINNAMIC ACID DIOXYGENASE SUBUNIT ALPHA"/>
    <property type="match status" value="1"/>
</dbReference>
<evidence type="ECO:0000313" key="10">
    <source>
        <dbReference type="EMBL" id="VCU68896.1"/>
    </source>
</evidence>
<dbReference type="AlphaFoldDB" id="A0A3P4B004"/>
<evidence type="ECO:0000256" key="7">
    <source>
        <dbReference type="ARBA" id="ARBA00023014"/>
    </source>
</evidence>
<evidence type="ECO:0000256" key="2">
    <source>
        <dbReference type="ARBA" id="ARBA00022714"/>
    </source>
</evidence>
<evidence type="ECO:0000313" key="11">
    <source>
        <dbReference type="Proteomes" id="UP000277294"/>
    </source>
</evidence>
<dbReference type="Proteomes" id="UP000277294">
    <property type="component" value="Unassembled WGS sequence"/>
</dbReference>
<evidence type="ECO:0000259" key="9">
    <source>
        <dbReference type="PROSITE" id="PS51296"/>
    </source>
</evidence>
<dbReference type="PANTHER" id="PTHR43756">
    <property type="entry name" value="CHOLINE MONOOXYGENASE, CHLOROPLASTIC"/>
    <property type="match status" value="1"/>
</dbReference>
<proteinExistence type="inferred from homology"/>
<feature type="domain" description="Rieske" evidence="9">
    <location>
        <begin position="40"/>
        <end position="150"/>
    </location>
</feature>
<comment type="similarity">
    <text evidence="1">Belongs to the bacterial ring-hydroxylating dioxygenase alpha subunit family.</text>
</comment>
<dbReference type="PRINTS" id="PR00090">
    <property type="entry name" value="RNGDIOXGNASE"/>
</dbReference>
<dbReference type="Pfam" id="PF00355">
    <property type="entry name" value="Rieske"/>
    <property type="match status" value="1"/>
</dbReference>
<dbReference type="SUPFAM" id="SSF50022">
    <property type="entry name" value="ISP domain"/>
    <property type="match status" value="1"/>
</dbReference>
<dbReference type="EMBL" id="UWPJ01000008">
    <property type="protein sequence ID" value="VCU68896.1"/>
    <property type="molecule type" value="Genomic_DNA"/>
</dbReference>
<evidence type="ECO:0000256" key="1">
    <source>
        <dbReference type="ARBA" id="ARBA00008751"/>
    </source>
</evidence>
<reference evidence="10 11" key="1">
    <citation type="submission" date="2018-10" db="EMBL/GenBank/DDBJ databases">
        <authorList>
            <person name="Criscuolo A."/>
        </authorList>
    </citation>
    <scope>NUCLEOTIDE SEQUENCE [LARGE SCALE GENOMIC DNA]</scope>
    <source>
        <strain evidence="10">DnA1</strain>
    </source>
</reference>
<organism evidence="10 11">
    <name type="scientific">Pigmentiphaga humi</name>
    <dbReference type="NCBI Taxonomy" id="2478468"/>
    <lineage>
        <taxon>Bacteria</taxon>
        <taxon>Pseudomonadati</taxon>
        <taxon>Pseudomonadota</taxon>
        <taxon>Betaproteobacteria</taxon>
        <taxon>Burkholderiales</taxon>
        <taxon>Alcaligenaceae</taxon>
        <taxon>Pigmentiphaga</taxon>
    </lineage>
</organism>
<keyword evidence="5 10" id="KW-0560">Oxidoreductase</keyword>
<dbReference type="Gene3D" id="2.102.10.10">
    <property type="entry name" value="Rieske [2Fe-2S] iron-sulphur domain"/>
    <property type="match status" value="1"/>
</dbReference>
<dbReference type="PROSITE" id="PS51296">
    <property type="entry name" value="RIESKE"/>
    <property type="match status" value="1"/>
</dbReference>
<dbReference type="InterPro" id="IPR015879">
    <property type="entry name" value="Ring_hydroxy_dOase_asu_C_dom"/>
</dbReference>
<keyword evidence="11" id="KW-1185">Reference proteome</keyword>
<dbReference type="PROSITE" id="PS00570">
    <property type="entry name" value="RING_HYDROXYL_ALPHA"/>
    <property type="match status" value="1"/>
</dbReference>
<dbReference type="Gene3D" id="3.90.380.10">
    <property type="entry name" value="Naphthalene 1,2-dioxygenase Alpha Subunit, Chain A, domain 1"/>
    <property type="match status" value="1"/>
</dbReference>
<keyword evidence="8" id="KW-0520">NAD</keyword>
<dbReference type="RefSeq" id="WP_222929218.1">
    <property type="nucleotide sequence ID" value="NZ_UWPJ01000008.1"/>
</dbReference>
<dbReference type="InterPro" id="IPR036922">
    <property type="entry name" value="Rieske_2Fe-2S_sf"/>
</dbReference>
<evidence type="ECO:0000256" key="8">
    <source>
        <dbReference type="ARBA" id="ARBA00023027"/>
    </source>
</evidence>
<keyword evidence="4 10" id="KW-0223">Dioxygenase</keyword>
<evidence type="ECO:0000256" key="3">
    <source>
        <dbReference type="ARBA" id="ARBA00022723"/>
    </source>
</evidence>